<dbReference type="SUPFAM" id="SSF140996">
    <property type="entry name" value="Hermes dimerisation domain"/>
    <property type="match status" value="1"/>
</dbReference>
<name>A0A816T4K3_9BILA</name>
<gene>
    <name evidence="1" type="ORF">MBJ925_LOCUS21034</name>
</gene>
<protein>
    <recommendedName>
        <fullName evidence="3">BED-type domain-containing protein</fullName>
    </recommendedName>
</protein>
<evidence type="ECO:0000313" key="1">
    <source>
        <dbReference type="EMBL" id="CAF2093603.1"/>
    </source>
</evidence>
<accession>A0A816T4K3</accession>
<dbReference type="Proteomes" id="UP000663824">
    <property type="component" value="Unassembled WGS sequence"/>
</dbReference>
<comment type="caution">
    <text evidence="1">The sequence shown here is derived from an EMBL/GenBank/DDBJ whole genome shotgun (WGS) entry which is preliminary data.</text>
</comment>
<reference evidence="1" key="1">
    <citation type="submission" date="2021-02" db="EMBL/GenBank/DDBJ databases">
        <authorList>
            <person name="Nowell W R."/>
        </authorList>
    </citation>
    <scope>NUCLEOTIDE SEQUENCE</scope>
</reference>
<organism evidence="1 2">
    <name type="scientific">Rotaria magnacalcarata</name>
    <dbReference type="NCBI Taxonomy" id="392030"/>
    <lineage>
        <taxon>Eukaryota</taxon>
        <taxon>Metazoa</taxon>
        <taxon>Spiralia</taxon>
        <taxon>Gnathifera</taxon>
        <taxon>Rotifera</taxon>
        <taxon>Eurotatoria</taxon>
        <taxon>Bdelloidea</taxon>
        <taxon>Philodinida</taxon>
        <taxon>Philodinidae</taxon>
        <taxon>Rotaria</taxon>
    </lineage>
</organism>
<dbReference type="EMBL" id="CAJNRE010010592">
    <property type="protein sequence ID" value="CAF2093603.1"/>
    <property type="molecule type" value="Genomic_DNA"/>
</dbReference>
<dbReference type="Gene3D" id="1.10.10.1070">
    <property type="entry name" value="Zinc finger, BED domain-containing"/>
    <property type="match status" value="1"/>
</dbReference>
<dbReference type="AlphaFoldDB" id="A0A816T4K3"/>
<proteinExistence type="predicted"/>
<evidence type="ECO:0000313" key="2">
    <source>
        <dbReference type="Proteomes" id="UP000663824"/>
    </source>
</evidence>
<evidence type="ECO:0008006" key="3">
    <source>
        <dbReference type="Google" id="ProtNLM"/>
    </source>
</evidence>
<sequence length="209" mass="23602">MYDSECLLLDSNDHPSSCTQSSNSSISMSIDSSSQHYTRESIMLALKYKPKEYTTVKKKSKAKCWSKFGLTAKIIGPGKFEIIKNFASCTSCFQTYSYSSSTTTISNHKCLVSSNENQSKIELISLVKSNTSTTYSDTTTSDRINSVNHKTLQKHKRLITSVISDWVCSNTRPINIVEDIGLKELVEQCIQINLNYINVVLFLYFQRIV</sequence>